<evidence type="ECO:0000256" key="29">
    <source>
        <dbReference type="PIRNR" id="PIRNR000439"/>
    </source>
</evidence>
<comment type="catalytic activity">
    <reaction evidence="19">
        <text>1-O-(9Z-octadecyl)-3-(9Z-octadecenoyl)-glycerol + (9Z)-octadecenoyl-CoA = 1-O-(9Z-octadecenyl)-2,3-di-(9Z-octadecenoyl)glycerol + CoA</text>
        <dbReference type="Rhea" id="RHEA:55344"/>
        <dbReference type="ChEBI" id="CHEBI:57287"/>
        <dbReference type="ChEBI" id="CHEBI:57387"/>
        <dbReference type="ChEBI" id="CHEBI:138735"/>
        <dbReference type="ChEBI" id="CHEBI:197429"/>
    </reaction>
    <physiologicalReaction direction="left-to-right" evidence="19">
        <dbReference type="Rhea" id="RHEA:55345"/>
    </physiologicalReaction>
</comment>
<dbReference type="InterPro" id="IPR027251">
    <property type="entry name" value="Diacylglycerol_acylTrfase1"/>
</dbReference>
<protein>
    <recommendedName>
        <fullName evidence="29">O-acyltransferase</fullName>
    </recommendedName>
</protein>
<dbReference type="AlphaFoldDB" id="A0ABD2IZ72"/>
<evidence type="ECO:0000256" key="15">
    <source>
        <dbReference type="ARBA" id="ARBA00023136"/>
    </source>
</evidence>
<evidence type="ECO:0000313" key="33">
    <source>
        <dbReference type="EMBL" id="KAL3085189.1"/>
    </source>
</evidence>
<feature type="transmembrane region" description="Helical" evidence="32">
    <location>
        <begin position="425"/>
        <end position="442"/>
    </location>
</feature>
<comment type="catalytic activity">
    <reaction evidence="6">
        <text>1,2-di-(9Z-octadecenoyl)-sn-glycerol + hexadecanoyl-CoA = 1,2-di-(9Z)-octadecenoyl-3-hexadecanoyl-sn-glycerol + CoA</text>
        <dbReference type="Rhea" id="RHEA:38163"/>
        <dbReference type="ChEBI" id="CHEBI:52333"/>
        <dbReference type="ChEBI" id="CHEBI:57287"/>
        <dbReference type="ChEBI" id="CHEBI:57379"/>
        <dbReference type="ChEBI" id="CHEBI:75583"/>
    </reaction>
    <physiologicalReaction direction="left-to-right" evidence="6">
        <dbReference type="Rhea" id="RHEA:38164"/>
    </physiologicalReaction>
</comment>
<comment type="catalytic activity">
    <reaction evidence="23">
        <text>1-octadecanoyl-2-(5Z,8Z,11Z,14Z-eicosatetraenoyl)-sn-glycerol + (9Z)-octadecenoyl-CoA = 1-octadecanoyl-2-(5Z,8Z,11Z,14Z)-eicosatetraenoyl-3-(9Z)-octadecenoyl-sn-glycerol + CoA</text>
        <dbReference type="Rhea" id="RHEA:38307"/>
        <dbReference type="ChEBI" id="CHEBI:57287"/>
        <dbReference type="ChEBI" id="CHEBI:57387"/>
        <dbReference type="ChEBI" id="CHEBI:75728"/>
        <dbReference type="ChEBI" id="CHEBI:75729"/>
    </reaction>
    <physiologicalReaction direction="left-to-right" evidence="23">
        <dbReference type="Rhea" id="RHEA:38308"/>
    </physiologicalReaction>
</comment>
<dbReference type="Pfam" id="PF03062">
    <property type="entry name" value="MBOAT"/>
    <property type="match status" value="1"/>
</dbReference>
<evidence type="ECO:0000256" key="16">
    <source>
        <dbReference type="ARBA" id="ARBA00023315"/>
    </source>
</evidence>
<keyword evidence="12 32" id="KW-0812">Transmembrane</keyword>
<comment type="similarity">
    <text evidence="10 29">Belongs to the membrane-bound acyltransferase family. Sterol o-acyltransferase subfamily.</text>
</comment>
<organism evidence="33 34">
    <name type="scientific">Heterodera schachtii</name>
    <name type="common">Sugarbeet cyst nematode worm</name>
    <name type="synonym">Tylenchus schachtii</name>
    <dbReference type="NCBI Taxonomy" id="97005"/>
    <lineage>
        <taxon>Eukaryota</taxon>
        <taxon>Metazoa</taxon>
        <taxon>Ecdysozoa</taxon>
        <taxon>Nematoda</taxon>
        <taxon>Chromadorea</taxon>
        <taxon>Rhabditida</taxon>
        <taxon>Tylenchina</taxon>
        <taxon>Tylenchomorpha</taxon>
        <taxon>Tylenchoidea</taxon>
        <taxon>Heteroderidae</taxon>
        <taxon>Heteroderinae</taxon>
        <taxon>Heterodera</taxon>
    </lineage>
</organism>
<comment type="catalytic activity">
    <reaction evidence="1">
        <text>hexadecane-1,2-diol + hexadecanoyl-CoA = 2-hydroxyhexadecyl hexadecanoate + CoA</text>
        <dbReference type="Rhea" id="RHEA:38171"/>
        <dbReference type="ChEBI" id="CHEBI:57287"/>
        <dbReference type="ChEBI" id="CHEBI:57379"/>
        <dbReference type="ChEBI" id="CHEBI:75586"/>
        <dbReference type="ChEBI" id="CHEBI:75587"/>
    </reaction>
    <physiologicalReaction direction="left-to-right" evidence="1">
        <dbReference type="Rhea" id="RHEA:38172"/>
    </physiologicalReaction>
</comment>
<evidence type="ECO:0000256" key="7">
    <source>
        <dbReference type="ARBA" id="ARBA00001764"/>
    </source>
</evidence>
<comment type="pathway">
    <text evidence="9">Lipid metabolism; glycerolipid metabolism.</text>
</comment>
<comment type="catalytic activity">
    <reaction evidence="20">
        <text>1-O-(9Z-octadecenyl)-glycerol + (9Z)-octadecenoyl-CoA = 1-O-(9Z-octadecyl)-3-(9Z-octadecenoyl)-glycerol + CoA</text>
        <dbReference type="Rhea" id="RHEA:55340"/>
        <dbReference type="ChEBI" id="CHEBI:34116"/>
        <dbReference type="ChEBI" id="CHEBI:57287"/>
        <dbReference type="ChEBI" id="CHEBI:57387"/>
        <dbReference type="ChEBI" id="CHEBI:197429"/>
    </reaction>
    <physiologicalReaction direction="left-to-right" evidence="20">
        <dbReference type="Rhea" id="RHEA:55341"/>
    </physiologicalReaction>
</comment>
<feature type="transmembrane region" description="Helical" evidence="32">
    <location>
        <begin position="114"/>
        <end position="134"/>
    </location>
</feature>
<evidence type="ECO:0000256" key="9">
    <source>
        <dbReference type="ARBA" id="ARBA00005175"/>
    </source>
</evidence>
<evidence type="ECO:0000256" key="32">
    <source>
        <dbReference type="SAM" id="Phobius"/>
    </source>
</evidence>
<dbReference type="Proteomes" id="UP001620645">
    <property type="component" value="Unassembled WGS sequence"/>
</dbReference>
<comment type="catalytic activity">
    <reaction evidence="2">
        <text>all-trans-retinol + an acyl-CoA = an all-trans-retinyl ester + CoA</text>
        <dbReference type="Rhea" id="RHEA:11488"/>
        <dbReference type="ChEBI" id="CHEBI:17336"/>
        <dbReference type="ChEBI" id="CHEBI:57287"/>
        <dbReference type="ChEBI" id="CHEBI:58342"/>
        <dbReference type="ChEBI" id="CHEBI:63410"/>
        <dbReference type="EC" id="2.3.1.76"/>
    </reaction>
    <physiologicalReaction direction="left-to-right" evidence="2">
        <dbReference type="Rhea" id="RHEA:11489"/>
    </physiologicalReaction>
</comment>
<comment type="subunit">
    <text evidence="17">Homodimer or homotetramer; both forms have similar enzymatic activities.</text>
</comment>
<keyword evidence="34" id="KW-1185">Reference proteome</keyword>
<feature type="active site" evidence="30">
    <location>
        <position position="443"/>
    </location>
</feature>
<comment type="catalytic activity">
    <reaction evidence="4">
        <text>hexadecane-1,2-diol + 2 hexadecanoyl-CoA = 1,2-O,O-dihexadecanoyl-1,2-hexadecanediol + 2 CoA</text>
        <dbReference type="Rhea" id="RHEA:38211"/>
        <dbReference type="ChEBI" id="CHEBI:57287"/>
        <dbReference type="ChEBI" id="CHEBI:57379"/>
        <dbReference type="ChEBI" id="CHEBI:75586"/>
        <dbReference type="ChEBI" id="CHEBI:75608"/>
    </reaction>
    <physiologicalReaction direction="left-to-right" evidence="4">
        <dbReference type="Rhea" id="RHEA:38212"/>
    </physiologicalReaction>
</comment>
<comment type="catalytic activity">
    <reaction evidence="3">
        <text>13-cis-retinol + hexadecanoyl-CoA = 13-cis-retinyl hexadecanoate + CoA</text>
        <dbReference type="Rhea" id="RHEA:55296"/>
        <dbReference type="ChEBI" id="CHEBI:45479"/>
        <dbReference type="ChEBI" id="CHEBI:57287"/>
        <dbReference type="ChEBI" id="CHEBI:57379"/>
        <dbReference type="ChEBI" id="CHEBI:138722"/>
    </reaction>
    <physiologicalReaction direction="left-to-right" evidence="3">
        <dbReference type="Rhea" id="RHEA:55297"/>
    </physiologicalReaction>
</comment>
<evidence type="ECO:0000256" key="18">
    <source>
        <dbReference type="ARBA" id="ARBA00047367"/>
    </source>
</evidence>
<keyword evidence="14 32" id="KW-1133">Transmembrane helix</keyword>
<dbReference type="PANTHER" id="PTHR10408:SF7">
    <property type="entry name" value="DIACYLGLYCEROL O-ACYLTRANSFERASE 1"/>
    <property type="match status" value="1"/>
</dbReference>
<proteinExistence type="inferred from homology"/>
<comment type="catalytic activity">
    <reaction evidence="7">
        <text>all-trans-retinol + hexadecanoyl-CoA = all-trans-retinyl hexadecanoate + CoA</text>
        <dbReference type="Rhea" id="RHEA:38175"/>
        <dbReference type="ChEBI" id="CHEBI:17336"/>
        <dbReference type="ChEBI" id="CHEBI:17616"/>
        <dbReference type="ChEBI" id="CHEBI:57287"/>
        <dbReference type="ChEBI" id="CHEBI:57379"/>
    </reaction>
    <physiologicalReaction direction="left-to-right" evidence="7">
        <dbReference type="Rhea" id="RHEA:38176"/>
    </physiologicalReaction>
</comment>
<feature type="compositionally biased region" description="Basic and acidic residues" evidence="31">
    <location>
        <begin position="177"/>
        <end position="197"/>
    </location>
</feature>
<evidence type="ECO:0000256" key="19">
    <source>
        <dbReference type="ARBA" id="ARBA00047609"/>
    </source>
</evidence>
<dbReference type="PIRSF" id="PIRSF500231">
    <property type="entry name" value="Oat_dag"/>
    <property type="match status" value="1"/>
</dbReference>
<feature type="transmembrane region" description="Helical" evidence="32">
    <location>
        <begin position="82"/>
        <end position="102"/>
    </location>
</feature>
<keyword evidence="13 29" id="KW-0256">Endoplasmic reticulum</keyword>
<keyword evidence="15 29" id="KW-0472">Membrane</keyword>
<evidence type="ECO:0000256" key="11">
    <source>
        <dbReference type="ARBA" id="ARBA00022679"/>
    </source>
</evidence>
<feature type="transmembrane region" description="Helical" evidence="32">
    <location>
        <begin position="484"/>
        <end position="503"/>
    </location>
</feature>
<evidence type="ECO:0000256" key="20">
    <source>
        <dbReference type="ARBA" id="ARBA00047807"/>
    </source>
</evidence>
<feature type="region of interest" description="Disordered" evidence="31">
    <location>
        <begin position="177"/>
        <end position="222"/>
    </location>
</feature>
<evidence type="ECO:0000256" key="2">
    <source>
        <dbReference type="ARBA" id="ARBA00000633"/>
    </source>
</evidence>
<comment type="catalytic activity">
    <reaction evidence="24">
        <text>an acyl-CoA + a 1,2-diacyl-sn-glycerol = a triacyl-sn-glycerol + CoA</text>
        <dbReference type="Rhea" id="RHEA:10868"/>
        <dbReference type="ChEBI" id="CHEBI:17815"/>
        <dbReference type="ChEBI" id="CHEBI:57287"/>
        <dbReference type="ChEBI" id="CHEBI:58342"/>
        <dbReference type="ChEBI" id="CHEBI:64615"/>
        <dbReference type="EC" id="2.3.1.20"/>
    </reaction>
    <physiologicalReaction direction="left-to-right" evidence="24">
        <dbReference type="Rhea" id="RHEA:10869"/>
    </physiologicalReaction>
</comment>
<dbReference type="PANTHER" id="PTHR10408">
    <property type="entry name" value="STEROL O-ACYLTRANSFERASE"/>
    <property type="match status" value="1"/>
</dbReference>
<feature type="transmembrane region" description="Helical" evidence="32">
    <location>
        <begin position="140"/>
        <end position="157"/>
    </location>
</feature>
<evidence type="ECO:0000256" key="8">
    <source>
        <dbReference type="ARBA" id="ARBA00004477"/>
    </source>
</evidence>
<dbReference type="InterPro" id="IPR004299">
    <property type="entry name" value="MBOAT_fam"/>
</dbReference>
<dbReference type="EMBL" id="JBICCN010000232">
    <property type="protein sequence ID" value="KAL3085189.1"/>
    <property type="molecule type" value="Genomic_DNA"/>
</dbReference>
<evidence type="ECO:0000256" key="23">
    <source>
        <dbReference type="ARBA" id="ARBA00048614"/>
    </source>
</evidence>
<feature type="transmembrane region" description="Helical" evidence="32">
    <location>
        <begin position="34"/>
        <end position="52"/>
    </location>
</feature>
<comment type="catalytic activity">
    <reaction evidence="26">
        <text>hexadecan-1-ol + hexadecanoyl-CoA = hexadecyl hexadecanoate + CoA</text>
        <dbReference type="Rhea" id="RHEA:38167"/>
        <dbReference type="ChEBI" id="CHEBI:16125"/>
        <dbReference type="ChEBI" id="CHEBI:57287"/>
        <dbReference type="ChEBI" id="CHEBI:57379"/>
        <dbReference type="ChEBI" id="CHEBI:75584"/>
    </reaction>
    <physiologicalReaction direction="left-to-right" evidence="26">
        <dbReference type="Rhea" id="RHEA:38168"/>
    </physiologicalReaction>
</comment>
<comment type="catalytic activity">
    <reaction evidence="27">
        <text>1-(9Z-octadecenoyl)-glycerol + (9Z)-octadecenoyl-CoA = 1,2-di-(9Z-octadecenoyl)-glycerol + CoA</text>
        <dbReference type="Rhea" id="RHEA:37915"/>
        <dbReference type="ChEBI" id="CHEBI:52323"/>
        <dbReference type="ChEBI" id="CHEBI:57287"/>
        <dbReference type="ChEBI" id="CHEBI:57387"/>
        <dbReference type="ChEBI" id="CHEBI:75342"/>
    </reaction>
    <physiologicalReaction direction="left-to-right" evidence="27">
        <dbReference type="Rhea" id="RHEA:37916"/>
    </physiologicalReaction>
</comment>
<feature type="transmembrane region" description="Helical" evidence="32">
    <location>
        <begin position="310"/>
        <end position="328"/>
    </location>
</feature>
<feature type="transmembrane region" description="Helical" evidence="32">
    <location>
        <begin position="454"/>
        <end position="472"/>
    </location>
</feature>
<name>A0ABD2IZ72_HETSC</name>
<evidence type="ECO:0000256" key="24">
    <source>
        <dbReference type="ARBA" id="ARBA00048634"/>
    </source>
</evidence>
<dbReference type="PIRSF" id="PIRSF000439">
    <property type="entry name" value="Oat_ACAT_DAG_ARE"/>
    <property type="match status" value="1"/>
</dbReference>
<evidence type="ECO:0000256" key="1">
    <source>
        <dbReference type="ARBA" id="ARBA00000174"/>
    </source>
</evidence>
<keyword evidence="11 29" id="KW-0808">Transferase</keyword>
<comment type="caution">
    <text evidence="33">The sequence shown here is derived from an EMBL/GenBank/DDBJ whole genome shotgun (WGS) entry which is preliminary data.</text>
</comment>
<comment type="catalytic activity">
    <reaction evidence="18">
        <text>1,2-di-(9Z-octadecenoyl)-sn-glycerol + (9Z)-octadecenoyl-CoA = 1,2,3-tri-(9Z-octadecenoyl)-glycerol + CoA</text>
        <dbReference type="Rhea" id="RHEA:38219"/>
        <dbReference type="ChEBI" id="CHEBI:52333"/>
        <dbReference type="ChEBI" id="CHEBI:53753"/>
        <dbReference type="ChEBI" id="CHEBI:57287"/>
        <dbReference type="ChEBI" id="CHEBI:57387"/>
    </reaction>
    <physiologicalReaction direction="left-to-right" evidence="18">
        <dbReference type="Rhea" id="RHEA:38220"/>
    </physiologicalReaction>
</comment>
<comment type="catalytic activity">
    <reaction evidence="22">
        <text>2-(9Z-octadecenoyl)-glycerol + (9Z)-octadecenoyl-CoA = 1,2-di-(9Z-octadecenoyl)-sn-glycerol + CoA</text>
        <dbReference type="Rhea" id="RHEA:37911"/>
        <dbReference type="ChEBI" id="CHEBI:52333"/>
        <dbReference type="ChEBI" id="CHEBI:57287"/>
        <dbReference type="ChEBI" id="CHEBI:57387"/>
        <dbReference type="ChEBI" id="CHEBI:73990"/>
    </reaction>
    <physiologicalReaction direction="left-to-right" evidence="22">
        <dbReference type="Rhea" id="RHEA:37912"/>
    </physiologicalReaction>
</comment>
<evidence type="ECO:0000256" key="25">
    <source>
        <dbReference type="ARBA" id="ARBA00048728"/>
    </source>
</evidence>
<comment type="catalytic activity">
    <reaction evidence="25">
        <text>1,2-di-(9Z-octadecenoyl)-glycerol + (9Z)-octadecenoate + H(+) = 1,2,3-tri-(9Z-octadecenoyl)-glycerol + H2O</text>
        <dbReference type="Rhea" id="RHEA:38379"/>
        <dbReference type="ChEBI" id="CHEBI:15377"/>
        <dbReference type="ChEBI" id="CHEBI:15378"/>
        <dbReference type="ChEBI" id="CHEBI:30823"/>
        <dbReference type="ChEBI" id="CHEBI:52323"/>
        <dbReference type="ChEBI" id="CHEBI:53753"/>
    </reaction>
    <physiologicalReaction direction="left-to-right" evidence="25">
        <dbReference type="Rhea" id="RHEA:38380"/>
    </physiologicalReaction>
</comment>
<feature type="transmembrane region" description="Helical" evidence="32">
    <location>
        <begin position="360"/>
        <end position="378"/>
    </location>
</feature>
<evidence type="ECO:0000256" key="12">
    <source>
        <dbReference type="ARBA" id="ARBA00022692"/>
    </source>
</evidence>
<dbReference type="GO" id="GO:0005789">
    <property type="term" value="C:endoplasmic reticulum membrane"/>
    <property type="evidence" value="ECO:0007669"/>
    <property type="project" value="UniProtKB-SubCell"/>
</dbReference>
<comment type="subcellular location">
    <subcellularLocation>
        <location evidence="8 29">Endoplasmic reticulum membrane</location>
        <topology evidence="8 29">Multi-pass membrane protein</topology>
    </subcellularLocation>
</comment>
<evidence type="ECO:0000256" key="21">
    <source>
        <dbReference type="ARBA" id="ARBA00048096"/>
    </source>
</evidence>
<evidence type="ECO:0000256" key="3">
    <source>
        <dbReference type="ARBA" id="ARBA00000895"/>
    </source>
</evidence>
<dbReference type="GO" id="GO:0050252">
    <property type="term" value="F:retinol O-fatty-acyltransferase activity"/>
    <property type="evidence" value="ECO:0007669"/>
    <property type="project" value="UniProtKB-EC"/>
</dbReference>
<keyword evidence="16 29" id="KW-0012">Acyltransferase</keyword>
<evidence type="ECO:0000313" key="34">
    <source>
        <dbReference type="Proteomes" id="UP001620645"/>
    </source>
</evidence>
<evidence type="ECO:0000256" key="26">
    <source>
        <dbReference type="ARBA" id="ARBA00048907"/>
    </source>
</evidence>
<evidence type="ECO:0000256" key="10">
    <source>
        <dbReference type="ARBA" id="ARBA00009010"/>
    </source>
</evidence>
<gene>
    <name evidence="33" type="ORF">niasHS_010258</name>
</gene>
<accession>A0ABD2IZ72</accession>
<evidence type="ECO:0000256" key="31">
    <source>
        <dbReference type="SAM" id="MobiDB-lite"/>
    </source>
</evidence>
<evidence type="ECO:0000256" key="5">
    <source>
        <dbReference type="ARBA" id="ARBA00001313"/>
    </source>
</evidence>
<evidence type="ECO:0000256" key="4">
    <source>
        <dbReference type="ARBA" id="ARBA00001118"/>
    </source>
</evidence>
<evidence type="ECO:0000256" key="30">
    <source>
        <dbReference type="PIRSR" id="PIRSR000439-1"/>
    </source>
</evidence>
<evidence type="ECO:0000256" key="14">
    <source>
        <dbReference type="ARBA" id="ARBA00022989"/>
    </source>
</evidence>
<evidence type="ECO:0000256" key="17">
    <source>
        <dbReference type="ARBA" id="ARBA00023610"/>
    </source>
</evidence>
<evidence type="ECO:0000256" key="22">
    <source>
        <dbReference type="ARBA" id="ARBA00048135"/>
    </source>
</evidence>
<comment type="catalytic activity">
    <reaction evidence="21">
        <text>2,3-di-(9Z)-octadecenoyl-sn-glycerol + (9Z)-octadecenoyl-CoA = 1,2,3-tri-(9Z-octadecenoyl)-glycerol + CoA</text>
        <dbReference type="Rhea" id="RHEA:38439"/>
        <dbReference type="ChEBI" id="CHEBI:53753"/>
        <dbReference type="ChEBI" id="CHEBI:57287"/>
        <dbReference type="ChEBI" id="CHEBI:57387"/>
        <dbReference type="ChEBI" id="CHEBI:75824"/>
    </reaction>
    <physiologicalReaction direction="left-to-right" evidence="21">
        <dbReference type="Rhea" id="RHEA:38440"/>
    </physiologicalReaction>
</comment>
<comment type="catalytic activity">
    <reaction evidence="28">
        <text>1,3-di-(9Z-octadecenoyl)-glycerol + (9Z)-octadecenoyl-CoA = 1,2,3-tri-(9Z-octadecenoyl)-glycerol + CoA</text>
        <dbReference type="Rhea" id="RHEA:38435"/>
        <dbReference type="ChEBI" id="CHEBI:53753"/>
        <dbReference type="ChEBI" id="CHEBI:57287"/>
        <dbReference type="ChEBI" id="CHEBI:57387"/>
        <dbReference type="ChEBI" id="CHEBI:75735"/>
    </reaction>
    <physiologicalReaction direction="left-to-right" evidence="28">
        <dbReference type="Rhea" id="RHEA:38436"/>
    </physiologicalReaction>
</comment>
<evidence type="ECO:0000256" key="6">
    <source>
        <dbReference type="ARBA" id="ARBA00001349"/>
    </source>
</evidence>
<comment type="catalytic activity">
    <reaction evidence="5">
        <text>2-(9Z-octadecenoyl)-glycerol + hexadecanoyl-CoA = 1-hexadecanoyl-2-(9Z-octadecenoyl)-sn-glycerol + CoA</text>
        <dbReference type="Rhea" id="RHEA:38071"/>
        <dbReference type="ChEBI" id="CHEBI:57287"/>
        <dbReference type="ChEBI" id="CHEBI:57379"/>
        <dbReference type="ChEBI" id="CHEBI:73990"/>
        <dbReference type="ChEBI" id="CHEBI:75466"/>
    </reaction>
    <physiologicalReaction direction="left-to-right" evidence="5">
        <dbReference type="Rhea" id="RHEA:38072"/>
    </physiologicalReaction>
</comment>
<sequence>MQLVAAVFQQMNRQVHVARDSLFSTSSGWTNYRGFFNLAFLLLVVSNGRVALENLIKYGILIAPFQWVDSFATSPPWCWPNLYIVLSVNMAILSALILERLLAKNMLANRSAAFLYAVILSLHLTIPPFVILFSEDQNPLFTFGLLTSVVVVFLKLISYGHMNSFLRAERDDSLLRKKSAKETKEERETEKSTDNEKTQILGENGAKGEQTEETDQEQSEEIKTAEQLNAEKTEKFNGVSPTASPSKTKACAVSAASSPSRAFAATDKLCYPSNLTIGNIYYFMFAPTLCYELHFPRTPARRKRFIVKRIVELIGFSFVIVSLSQQWVMPLVKNSLAPFSDMDVKRCVERVLKLAIPNHLIWLMCFYLFFHSFLNLIAELLRFADREFYLDFWNSESVSTFWKTWNIPVHRWAIRHMYKPFVRNGFGRWPASLAVFATSAFFHEYLVSIPLKMFRLWACTGMLAQIPLGMFTDQYLKGGRAGNIVVWLSLILGQPMAILMYVHDWYFLHHPELHAAHRQNLTIAHF</sequence>
<dbReference type="GO" id="GO:0004144">
    <property type="term" value="F:diacylglycerol O-acyltransferase activity"/>
    <property type="evidence" value="ECO:0007669"/>
    <property type="project" value="UniProtKB-EC"/>
</dbReference>
<dbReference type="InterPro" id="IPR014371">
    <property type="entry name" value="Oat_ACAT_DAG_ARE"/>
</dbReference>
<evidence type="ECO:0000256" key="13">
    <source>
        <dbReference type="ARBA" id="ARBA00022824"/>
    </source>
</evidence>
<evidence type="ECO:0000256" key="27">
    <source>
        <dbReference type="ARBA" id="ARBA00049168"/>
    </source>
</evidence>
<evidence type="ECO:0000256" key="28">
    <source>
        <dbReference type="ARBA" id="ARBA00049549"/>
    </source>
</evidence>
<reference evidence="33 34" key="1">
    <citation type="submission" date="2024-10" db="EMBL/GenBank/DDBJ databases">
        <authorList>
            <person name="Kim D."/>
        </authorList>
    </citation>
    <scope>NUCLEOTIDE SEQUENCE [LARGE SCALE GENOMIC DNA]</scope>
    <source>
        <strain evidence="33">Taebaek</strain>
    </source>
</reference>